<accession>A0A7R9AGC3</accession>
<proteinExistence type="predicted"/>
<evidence type="ECO:0000256" key="1">
    <source>
        <dbReference type="SAM" id="MobiDB-lite"/>
    </source>
</evidence>
<evidence type="ECO:0000313" key="3">
    <source>
        <dbReference type="EMBL" id="CAD7253267.1"/>
    </source>
</evidence>
<dbReference type="GO" id="GO:0016787">
    <property type="term" value="F:hydrolase activity"/>
    <property type="evidence" value="ECO:0007669"/>
    <property type="project" value="InterPro"/>
</dbReference>
<dbReference type="InterPro" id="IPR011105">
    <property type="entry name" value="Cell_wall_hydrolase_SleB"/>
</dbReference>
<dbReference type="EMBL" id="LR905091">
    <property type="protein sequence ID" value="CAD7253267.1"/>
    <property type="molecule type" value="Genomic_DNA"/>
</dbReference>
<gene>
    <name evidence="3" type="ORF">DSTB1V02_LOCUS13017</name>
</gene>
<dbReference type="Gene3D" id="1.10.10.2520">
    <property type="entry name" value="Cell wall hydrolase SleB, domain 1"/>
    <property type="match status" value="1"/>
</dbReference>
<feature type="region of interest" description="Disordered" evidence="1">
    <location>
        <begin position="110"/>
        <end position="132"/>
    </location>
</feature>
<organism evidence="3">
    <name type="scientific">Darwinula stevensoni</name>
    <dbReference type="NCBI Taxonomy" id="69355"/>
    <lineage>
        <taxon>Eukaryota</taxon>
        <taxon>Metazoa</taxon>
        <taxon>Ecdysozoa</taxon>
        <taxon>Arthropoda</taxon>
        <taxon>Crustacea</taxon>
        <taxon>Oligostraca</taxon>
        <taxon>Ostracoda</taxon>
        <taxon>Podocopa</taxon>
        <taxon>Podocopida</taxon>
        <taxon>Darwinulocopina</taxon>
        <taxon>Darwinuloidea</taxon>
        <taxon>Darwinulidae</taxon>
        <taxon>Darwinula</taxon>
    </lineage>
</organism>
<protein>
    <recommendedName>
        <fullName evidence="2">Cell wall hydrolase SleB domain-containing protein</fullName>
    </recommendedName>
</protein>
<sequence>MFTYFHITTTMPRKNEKREYEIVKKTIYAEARGEPLEGQIWVAWVIRNRADANRSYWGGSRLDDVCKKPGQFECWNGISDIQPDPNEYGAYKKWQEIDEWLPGVLKAPKSQDPTGGCDHYNNPEIEGPKPGKAGPAWGQKWIVLFIVNEASTAYVQTKKVNLLPRSLLSETTVAEGLSPNKACGNIQQN</sequence>
<name>A0A7R9AGC3_9CRUS</name>
<dbReference type="OrthoDB" id="9983162at2759"/>
<dbReference type="Pfam" id="PF07486">
    <property type="entry name" value="Hydrolase_2"/>
    <property type="match status" value="1"/>
</dbReference>
<dbReference type="EMBL" id="CAJPEV010005574">
    <property type="protein sequence ID" value="CAG0903292.1"/>
    <property type="molecule type" value="Genomic_DNA"/>
</dbReference>
<dbReference type="Proteomes" id="UP000677054">
    <property type="component" value="Unassembled WGS sequence"/>
</dbReference>
<evidence type="ECO:0000313" key="4">
    <source>
        <dbReference type="Proteomes" id="UP000677054"/>
    </source>
</evidence>
<keyword evidence="4" id="KW-1185">Reference proteome</keyword>
<dbReference type="AlphaFoldDB" id="A0A7R9AGC3"/>
<dbReference type="InterPro" id="IPR042047">
    <property type="entry name" value="SleB_dom1"/>
</dbReference>
<feature type="domain" description="Cell wall hydrolase SleB" evidence="2">
    <location>
        <begin position="33"/>
        <end position="126"/>
    </location>
</feature>
<evidence type="ECO:0000259" key="2">
    <source>
        <dbReference type="Pfam" id="PF07486"/>
    </source>
</evidence>
<reference evidence="3" key="1">
    <citation type="submission" date="2020-11" db="EMBL/GenBank/DDBJ databases">
        <authorList>
            <person name="Tran Van P."/>
        </authorList>
    </citation>
    <scope>NUCLEOTIDE SEQUENCE</scope>
</reference>